<dbReference type="PANTHER" id="PTHR35368">
    <property type="entry name" value="HYDROPEROXIDE REDUCTASE"/>
    <property type="match status" value="1"/>
</dbReference>
<dbReference type="OrthoDB" id="7836423at2"/>
<organism evidence="1 2">
    <name type="scientific">Roseivivax lentus</name>
    <dbReference type="NCBI Taxonomy" id="633194"/>
    <lineage>
        <taxon>Bacteria</taxon>
        <taxon>Pseudomonadati</taxon>
        <taxon>Pseudomonadota</taxon>
        <taxon>Alphaproteobacteria</taxon>
        <taxon>Rhodobacterales</taxon>
        <taxon>Roseobacteraceae</taxon>
        <taxon>Roseivivax</taxon>
    </lineage>
</organism>
<dbReference type="SUPFAM" id="SSF82784">
    <property type="entry name" value="OsmC-like"/>
    <property type="match status" value="1"/>
</dbReference>
<accession>A0A1N7LW06</accession>
<gene>
    <name evidence="1" type="ORF">SAMN05421759_103205</name>
</gene>
<name>A0A1N7LW06_9RHOB</name>
<keyword evidence="2" id="KW-1185">Reference proteome</keyword>
<dbReference type="EMBL" id="FTOQ01000003">
    <property type="protein sequence ID" value="SIS77997.1"/>
    <property type="molecule type" value="Genomic_DNA"/>
</dbReference>
<dbReference type="InterPro" id="IPR036102">
    <property type="entry name" value="OsmC/Ohrsf"/>
</dbReference>
<dbReference type="NCBIfam" id="NF041052">
    <property type="entry name" value="OsmC_like_Se"/>
    <property type="match status" value="1"/>
</dbReference>
<dbReference type="InterPro" id="IPR015946">
    <property type="entry name" value="KH_dom-like_a/b"/>
</dbReference>
<reference evidence="2" key="1">
    <citation type="submission" date="2017-01" db="EMBL/GenBank/DDBJ databases">
        <authorList>
            <person name="Varghese N."/>
            <person name="Submissions S."/>
        </authorList>
    </citation>
    <scope>NUCLEOTIDE SEQUENCE [LARGE SCALE GENOMIC DNA]</scope>
    <source>
        <strain evidence="2">DSM 29430</strain>
    </source>
</reference>
<evidence type="ECO:0000313" key="1">
    <source>
        <dbReference type="EMBL" id="SIS77997.1"/>
    </source>
</evidence>
<dbReference type="RefSeq" id="WP_076446811.1">
    <property type="nucleotide sequence ID" value="NZ_FTOQ01000003.1"/>
</dbReference>
<protein>
    <submittedName>
        <fullName evidence="1">Uncharacterized OsmC-related protein</fullName>
    </submittedName>
</protein>
<dbReference type="Pfam" id="PF02566">
    <property type="entry name" value="OsmC"/>
    <property type="match status" value="1"/>
</dbReference>
<dbReference type="InterPro" id="IPR052924">
    <property type="entry name" value="OsmC/Ohr_hydroprdx_reductase"/>
</dbReference>
<dbReference type="AlphaFoldDB" id="A0A1N7LW06"/>
<dbReference type="Gene3D" id="3.30.300.20">
    <property type="match status" value="1"/>
</dbReference>
<sequence length="163" mass="17950">MSAEKVFDVVFESEGVCVGKLRNEVTNTAHKPFKVSRMLATDEGHFQGGEDTAPTPLEFFLTGLVGCLMTQIRVFAKKKKIEVRDLAVTCRAHWEALSDPDMPYAARPVGFEVDIALDSDASEEAVRALIDGAKRACFVEATLAQKNEIEHTLRLNRAEPVAV</sequence>
<dbReference type="Proteomes" id="UP000186684">
    <property type="component" value="Unassembled WGS sequence"/>
</dbReference>
<dbReference type="PANTHER" id="PTHR35368:SF1">
    <property type="entry name" value="HYDROPEROXIDE REDUCTASE"/>
    <property type="match status" value="1"/>
</dbReference>
<proteinExistence type="predicted"/>
<evidence type="ECO:0000313" key="2">
    <source>
        <dbReference type="Proteomes" id="UP000186684"/>
    </source>
</evidence>
<dbReference type="InterPro" id="IPR003718">
    <property type="entry name" value="OsmC/Ohr_fam"/>
</dbReference>
<dbReference type="STRING" id="633194.SAMN05421759_103205"/>